<dbReference type="EMBL" id="LRPN01000180">
    <property type="protein sequence ID" value="KWZ77020.1"/>
    <property type="molecule type" value="Genomic_DNA"/>
</dbReference>
<comment type="caution">
    <text evidence="2">The sequence shown here is derived from an EMBL/GenBank/DDBJ whole genome shotgun (WGS) entry which is preliminary data.</text>
</comment>
<evidence type="ECO:0000313" key="3">
    <source>
        <dbReference type="Proteomes" id="UP000070376"/>
    </source>
</evidence>
<sequence>MFFSEKGSLFLFVLPVAMSILIVIDYVVKNFNSYYTAPFEKNAQRAAVVWRVSSFLFCFPV</sequence>
<gene>
    <name evidence="2" type="ORF">HMPREF3213_03502</name>
</gene>
<proteinExistence type="predicted"/>
<dbReference type="PATRIC" id="fig|1398.22.peg.3509"/>
<evidence type="ECO:0000256" key="1">
    <source>
        <dbReference type="SAM" id="Phobius"/>
    </source>
</evidence>
<evidence type="ECO:0000313" key="2">
    <source>
        <dbReference type="EMBL" id="KWZ77020.1"/>
    </source>
</evidence>
<keyword evidence="1" id="KW-1133">Transmembrane helix</keyword>
<keyword evidence="1" id="KW-0812">Transmembrane</keyword>
<feature type="transmembrane region" description="Helical" evidence="1">
    <location>
        <begin position="7"/>
        <end position="28"/>
    </location>
</feature>
<dbReference type="AlphaFoldDB" id="A0A133KBV7"/>
<organism evidence="2 3">
    <name type="scientific">Heyndrickxia coagulans</name>
    <name type="common">Weizmannia coagulans</name>
    <dbReference type="NCBI Taxonomy" id="1398"/>
    <lineage>
        <taxon>Bacteria</taxon>
        <taxon>Bacillati</taxon>
        <taxon>Bacillota</taxon>
        <taxon>Bacilli</taxon>
        <taxon>Bacillales</taxon>
        <taxon>Bacillaceae</taxon>
        <taxon>Heyndrickxia</taxon>
    </lineage>
</organism>
<reference evidence="3" key="1">
    <citation type="submission" date="2016-01" db="EMBL/GenBank/DDBJ databases">
        <authorList>
            <person name="Mitreva M."/>
            <person name="Pepin K.H."/>
            <person name="Mihindukulasuriya K.A."/>
            <person name="Fulton R."/>
            <person name="Fronick C."/>
            <person name="O'Laughlin M."/>
            <person name="Miner T."/>
            <person name="Herter B."/>
            <person name="Rosa B.A."/>
            <person name="Cordes M."/>
            <person name="Tomlinson C."/>
            <person name="Wollam A."/>
            <person name="Palsikar V.B."/>
            <person name="Mardis E.R."/>
            <person name="Wilson R.K."/>
        </authorList>
    </citation>
    <scope>NUCLEOTIDE SEQUENCE [LARGE SCALE GENOMIC DNA]</scope>
    <source>
        <strain evidence="3">GED7749B</strain>
    </source>
</reference>
<name>A0A133KBV7_HEYCO</name>
<accession>A0A133KBV7</accession>
<keyword evidence="1" id="KW-0472">Membrane</keyword>
<protein>
    <submittedName>
        <fullName evidence="2">Uncharacterized protein</fullName>
    </submittedName>
</protein>
<dbReference type="Proteomes" id="UP000070376">
    <property type="component" value="Unassembled WGS sequence"/>
</dbReference>